<evidence type="ECO:0000256" key="1">
    <source>
        <dbReference type="SAM" id="MobiDB-lite"/>
    </source>
</evidence>
<reference evidence="2" key="1">
    <citation type="submission" date="2021-06" db="EMBL/GenBank/DDBJ databases">
        <authorList>
            <person name="Kallberg Y."/>
            <person name="Tangrot J."/>
            <person name="Rosling A."/>
        </authorList>
    </citation>
    <scope>NUCLEOTIDE SEQUENCE</scope>
    <source>
        <strain evidence="2">IA702</strain>
    </source>
</reference>
<organism evidence="2 3">
    <name type="scientific">Paraglomus occultum</name>
    <dbReference type="NCBI Taxonomy" id="144539"/>
    <lineage>
        <taxon>Eukaryota</taxon>
        <taxon>Fungi</taxon>
        <taxon>Fungi incertae sedis</taxon>
        <taxon>Mucoromycota</taxon>
        <taxon>Glomeromycotina</taxon>
        <taxon>Glomeromycetes</taxon>
        <taxon>Paraglomerales</taxon>
        <taxon>Paraglomeraceae</taxon>
        <taxon>Paraglomus</taxon>
    </lineage>
</organism>
<feature type="non-terminal residue" evidence="2">
    <location>
        <position position="1"/>
    </location>
</feature>
<feature type="region of interest" description="Disordered" evidence="1">
    <location>
        <begin position="1"/>
        <end position="28"/>
    </location>
</feature>
<evidence type="ECO:0000313" key="2">
    <source>
        <dbReference type="EMBL" id="CAG8652425.1"/>
    </source>
</evidence>
<name>A0A9N9DTY0_9GLOM</name>
<dbReference type="Proteomes" id="UP000789572">
    <property type="component" value="Unassembled WGS sequence"/>
</dbReference>
<proteinExistence type="predicted"/>
<gene>
    <name evidence="2" type="ORF">POCULU_LOCUS10021</name>
</gene>
<dbReference type="AlphaFoldDB" id="A0A9N9DTY0"/>
<dbReference type="EMBL" id="CAJVPJ010004474">
    <property type="protein sequence ID" value="CAG8652425.1"/>
    <property type="molecule type" value="Genomic_DNA"/>
</dbReference>
<evidence type="ECO:0000313" key="3">
    <source>
        <dbReference type="Proteomes" id="UP000789572"/>
    </source>
</evidence>
<protein>
    <submittedName>
        <fullName evidence="2">9828_t:CDS:1</fullName>
    </submittedName>
</protein>
<accession>A0A9N9DTY0</accession>
<feature type="non-terminal residue" evidence="2">
    <location>
        <position position="75"/>
    </location>
</feature>
<comment type="caution">
    <text evidence="2">The sequence shown here is derived from an EMBL/GenBank/DDBJ whole genome shotgun (WGS) entry which is preliminary data.</text>
</comment>
<sequence>IEELEPSLDKIAEEQNDDEEERMLKRNHQGGNISQSLFVVDSTFESDTIDSTIDYMMNWINWQKKLFRVMRSGLL</sequence>
<keyword evidence="3" id="KW-1185">Reference proteome</keyword>